<feature type="compositionally biased region" description="Low complexity" evidence="1">
    <location>
        <begin position="107"/>
        <end position="121"/>
    </location>
</feature>
<feature type="compositionally biased region" description="Pro residues" evidence="1">
    <location>
        <begin position="95"/>
        <end position="105"/>
    </location>
</feature>
<organism evidence="2 3">
    <name type="scientific">Setaria viridis</name>
    <name type="common">Green bristlegrass</name>
    <name type="synonym">Setaria italica subsp. viridis</name>
    <dbReference type="NCBI Taxonomy" id="4556"/>
    <lineage>
        <taxon>Eukaryota</taxon>
        <taxon>Viridiplantae</taxon>
        <taxon>Streptophyta</taxon>
        <taxon>Embryophyta</taxon>
        <taxon>Tracheophyta</taxon>
        <taxon>Spermatophyta</taxon>
        <taxon>Magnoliopsida</taxon>
        <taxon>Liliopsida</taxon>
        <taxon>Poales</taxon>
        <taxon>Poaceae</taxon>
        <taxon>PACMAD clade</taxon>
        <taxon>Panicoideae</taxon>
        <taxon>Panicodae</taxon>
        <taxon>Paniceae</taxon>
        <taxon>Cenchrinae</taxon>
        <taxon>Setaria</taxon>
    </lineage>
</organism>
<proteinExistence type="predicted"/>
<feature type="compositionally biased region" description="Low complexity" evidence="1">
    <location>
        <begin position="63"/>
        <end position="94"/>
    </location>
</feature>
<dbReference type="AlphaFoldDB" id="A0A4U6VXW9"/>
<evidence type="ECO:0000313" key="3">
    <source>
        <dbReference type="Proteomes" id="UP000298652"/>
    </source>
</evidence>
<dbReference type="Proteomes" id="UP000298652">
    <property type="component" value="Chromosome 2"/>
</dbReference>
<reference evidence="2" key="1">
    <citation type="submission" date="2019-03" db="EMBL/GenBank/DDBJ databases">
        <title>WGS assembly of Setaria viridis.</title>
        <authorList>
            <person name="Huang P."/>
            <person name="Jenkins J."/>
            <person name="Grimwood J."/>
            <person name="Barry K."/>
            <person name="Healey A."/>
            <person name="Mamidi S."/>
            <person name="Sreedasyam A."/>
            <person name="Shu S."/>
            <person name="Feldman M."/>
            <person name="Wu J."/>
            <person name="Yu Y."/>
            <person name="Chen C."/>
            <person name="Johnson J."/>
            <person name="Rokhsar D."/>
            <person name="Baxter I."/>
            <person name="Schmutz J."/>
            <person name="Brutnell T."/>
            <person name="Kellogg E."/>
        </authorList>
    </citation>
    <scope>NUCLEOTIDE SEQUENCE [LARGE SCALE GENOMIC DNA]</scope>
</reference>
<keyword evidence="3" id="KW-1185">Reference proteome</keyword>
<protein>
    <submittedName>
        <fullName evidence="2">Uncharacterized protein</fullName>
    </submittedName>
</protein>
<name>A0A4U6VXW9_SETVI</name>
<feature type="region of interest" description="Disordered" evidence="1">
    <location>
        <begin position="59"/>
        <end position="172"/>
    </location>
</feature>
<evidence type="ECO:0000256" key="1">
    <source>
        <dbReference type="SAM" id="MobiDB-lite"/>
    </source>
</evidence>
<dbReference type="Gramene" id="TKW33934">
    <property type="protein sequence ID" value="TKW33934"/>
    <property type="gene ID" value="SEVIR_2G271464v2"/>
</dbReference>
<sequence>MRCIVFVTLNSNLCLNSNLNSFEEALFPFSSSFLLWADFSRFLLFGPAVSLAHPCVGPTPHQSSCRPSSSPSGPTRAPSAGRLSSRSSRVIVLLPQPPAGSPPLSMPRAESASSPSSSPSGTPAPRPPRPWARTPRRPKIAAASPLFPQTLARLLRIKRRRHAPPPPPLLLP</sequence>
<dbReference type="EMBL" id="CM016553">
    <property type="protein sequence ID" value="TKW33934.1"/>
    <property type="molecule type" value="Genomic_DNA"/>
</dbReference>
<evidence type="ECO:0000313" key="2">
    <source>
        <dbReference type="EMBL" id="TKW33934.1"/>
    </source>
</evidence>
<accession>A0A4U6VXW9</accession>
<gene>
    <name evidence="2" type="ORF">SEVIR_2G271464v2</name>
</gene>